<dbReference type="OrthoDB" id="22788at10239"/>
<dbReference type="KEGG" id="vg:8746333"/>
<name>D2XAA4_GBMV</name>
<feature type="coiled-coil region" evidence="1">
    <location>
        <begin position="108"/>
        <end position="135"/>
    </location>
</feature>
<dbReference type="Proteomes" id="UP000029780">
    <property type="component" value="Segment"/>
</dbReference>
<dbReference type="RefSeq" id="YP_003406843.1">
    <property type="nucleotide sequence ID" value="NC_013756.1"/>
</dbReference>
<keyword evidence="3" id="KW-1185">Reference proteome</keyword>
<sequence length="153" mass="17799">MRIFHPIFLRDKNMLKSVLSFVSEQYLVPEEDIVFTEEKKSGDGYLQKKFVVQWGNLTACEWTETVSDYSDWIVYGIGRFTFTDQGKPFGELKRMCSANLSGPFIERYKSLLQTVDEQQKRIKELEEENARLLYAPGAEGALEAQRHFESLKN</sequence>
<organism evidence="2 3">
    <name type="scientific">Marseillevirus marseillevirus</name>
    <name type="common">GBM</name>
    <dbReference type="NCBI Taxonomy" id="694581"/>
    <lineage>
        <taxon>Viruses</taxon>
        <taxon>Varidnaviria</taxon>
        <taxon>Bamfordvirae</taxon>
        <taxon>Nucleocytoviricota</taxon>
        <taxon>Megaviricetes</taxon>
        <taxon>Pimascovirales</taxon>
        <taxon>Pimascovirales incertae sedis</taxon>
        <taxon>Marseilleviridae</taxon>
        <taxon>Marseillevirus</taxon>
        <taxon>Marseillevirus massiliense</taxon>
    </lineage>
</organism>
<proteinExistence type="predicted"/>
<keyword evidence="1" id="KW-0175">Coiled coil</keyword>
<reference evidence="2 3" key="1">
    <citation type="journal article" date="2009" name="Proc. Natl. Acad. Sci. U.S.A.">
        <title>Giant Marseillevirus highlights the role of amoebae as a melting pot in emergence of chimeric microorganisms.</title>
        <authorList>
            <person name="Boyer M."/>
            <person name="Yutin N."/>
            <person name="Pagnier I."/>
            <person name="Barrassi L."/>
            <person name="Fournous G."/>
            <person name="Espinosa L."/>
            <person name="Robert C."/>
            <person name="Azza S."/>
            <person name="Sun S."/>
            <person name="Rossmann M.G."/>
            <person name="Suzan-Monti M."/>
            <person name="La Scola B."/>
            <person name="Koonin E.V."/>
            <person name="Raoult D."/>
        </authorList>
    </citation>
    <scope>NUCLEOTIDE SEQUENCE [LARGE SCALE GENOMIC DNA]</scope>
    <source>
        <strain evidence="2 3">T19</strain>
    </source>
</reference>
<accession>D2XAA4</accession>
<dbReference type="GeneID" id="8746333"/>
<evidence type="ECO:0000313" key="2">
    <source>
        <dbReference type="EMBL" id="ADB03881.1"/>
    </source>
</evidence>
<evidence type="ECO:0000313" key="3">
    <source>
        <dbReference type="Proteomes" id="UP000029780"/>
    </source>
</evidence>
<protein>
    <submittedName>
        <fullName evidence="2">Uncharacterized protein</fullName>
    </submittedName>
</protein>
<evidence type="ECO:0000256" key="1">
    <source>
        <dbReference type="SAM" id="Coils"/>
    </source>
</evidence>
<organismHost>
    <name type="scientific">Acanthamoeba</name>
    <dbReference type="NCBI Taxonomy" id="5754"/>
</organismHost>
<dbReference type="EMBL" id="GU071086">
    <property type="protein sequence ID" value="ADB03881.1"/>
    <property type="molecule type" value="Genomic_DNA"/>
</dbReference>
<gene>
    <name evidence="2" type="ORF">MAR_ORF096</name>
</gene>